<reference evidence="5 6" key="1">
    <citation type="submission" date="2018-01" db="EMBL/GenBank/DDBJ databases">
        <authorList>
            <person name="Gaut B.S."/>
            <person name="Morton B.R."/>
            <person name="Clegg M.T."/>
            <person name="Duvall M.R."/>
        </authorList>
    </citation>
    <scope>NUCLEOTIDE SEQUENCE [LARGE SCALE GENOMIC DNA]</scope>
    <source>
        <strain evidence="5">GP69</strain>
    </source>
</reference>
<dbReference type="InterPro" id="IPR014710">
    <property type="entry name" value="RmlC-like_jellyroll"/>
</dbReference>
<dbReference type="PROSITE" id="PS50042">
    <property type="entry name" value="CNMP_BINDING_3"/>
    <property type="match status" value="1"/>
</dbReference>
<dbReference type="OrthoDB" id="9774616at2"/>
<dbReference type="AlphaFoldDB" id="A0A2K4ZMP1"/>
<dbReference type="InterPro" id="IPR036390">
    <property type="entry name" value="WH_DNA-bd_sf"/>
</dbReference>
<evidence type="ECO:0000256" key="3">
    <source>
        <dbReference type="ARBA" id="ARBA00023163"/>
    </source>
</evidence>
<dbReference type="RefSeq" id="WP_103241696.1">
    <property type="nucleotide sequence ID" value="NZ_JANJZD010000031.1"/>
</dbReference>
<dbReference type="InterPro" id="IPR012318">
    <property type="entry name" value="HTH_CRP"/>
</dbReference>
<keyword evidence="2 5" id="KW-0238">DNA-binding</keyword>
<sequence length="234" mass="26167">MFEFKQRGEILEKFLNVLKKCPLFAGLSDDEILTSLKCIGAKVRKNAKNQYILQAGDCTDCISLLASGTALVIQEDLWGNRNVMTNLMPGDYFAEPFAAIPDAILSVSVVATENCEIVEINMNRLITMCSAACSHHNRLIKNLITAFAQKTLLFNEKITHMSKRKTRDKLLSYLSAEAARQGSLSFDIPFDRQQLADFLCVERAAMSVELSKLQKEGLLKTFHSHFELSPNATN</sequence>
<dbReference type="Proteomes" id="UP000236311">
    <property type="component" value="Unassembled WGS sequence"/>
</dbReference>
<proteinExistence type="predicted"/>
<name>A0A2K4ZMP1_9FIRM</name>
<dbReference type="SUPFAM" id="SSF51206">
    <property type="entry name" value="cAMP-binding domain-like"/>
    <property type="match status" value="1"/>
</dbReference>
<dbReference type="Gene3D" id="2.60.120.10">
    <property type="entry name" value="Jelly Rolls"/>
    <property type="match status" value="1"/>
</dbReference>
<evidence type="ECO:0000259" key="4">
    <source>
        <dbReference type="PROSITE" id="PS50042"/>
    </source>
</evidence>
<dbReference type="SUPFAM" id="SSF46785">
    <property type="entry name" value="Winged helix' DNA-binding domain"/>
    <property type="match status" value="1"/>
</dbReference>
<dbReference type="CDD" id="cd00038">
    <property type="entry name" value="CAP_ED"/>
    <property type="match status" value="1"/>
</dbReference>
<keyword evidence="6" id="KW-1185">Reference proteome</keyword>
<dbReference type="SMART" id="SM00100">
    <property type="entry name" value="cNMP"/>
    <property type="match status" value="1"/>
</dbReference>
<dbReference type="GO" id="GO:0003677">
    <property type="term" value="F:DNA binding"/>
    <property type="evidence" value="ECO:0007669"/>
    <property type="project" value="UniProtKB-KW"/>
</dbReference>
<evidence type="ECO:0000256" key="2">
    <source>
        <dbReference type="ARBA" id="ARBA00023125"/>
    </source>
</evidence>
<evidence type="ECO:0000313" key="6">
    <source>
        <dbReference type="Proteomes" id="UP000236311"/>
    </source>
</evidence>
<keyword evidence="1" id="KW-0805">Transcription regulation</keyword>
<dbReference type="InterPro" id="IPR018490">
    <property type="entry name" value="cNMP-bd_dom_sf"/>
</dbReference>
<keyword evidence="3" id="KW-0804">Transcription</keyword>
<dbReference type="Pfam" id="PF13545">
    <property type="entry name" value="HTH_Crp_2"/>
    <property type="match status" value="1"/>
</dbReference>
<feature type="domain" description="Cyclic nucleotide-binding" evidence="4">
    <location>
        <begin position="23"/>
        <end position="146"/>
    </location>
</feature>
<gene>
    <name evidence="5" type="ORF">AMURIS_04458</name>
</gene>
<dbReference type="Pfam" id="PF00027">
    <property type="entry name" value="cNMP_binding"/>
    <property type="match status" value="1"/>
</dbReference>
<evidence type="ECO:0000256" key="1">
    <source>
        <dbReference type="ARBA" id="ARBA00023015"/>
    </source>
</evidence>
<evidence type="ECO:0000313" key="5">
    <source>
        <dbReference type="EMBL" id="SOY31710.1"/>
    </source>
</evidence>
<dbReference type="InterPro" id="IPR000595">
    <property type="entry name" value="cNMP-bd_dom"/>
</dbReference>
<dbReference type="EMBL" id="OFSM01000030">
    <property type="protein sequence ID" value="SOY31710.1"/>
    <property type="molecule type" value="Genomic_DNA"/>
</dbReference>
<dbReference type="GO" id="GO:0006355">
    <property type="term" value="P:regulation of DNA-templated transcription"/>
    <property type="evidence" value="ECO:0007669"/>
    <property type="project" value="InterPro"/>
</dbReference>
<accession>A0A2K4ZMP1</accession>
<organism evidence="5 6">
    <name type="scientific">Acetatifactor muris</name>
    <dbReference type="NCBI Taxonomy" id="879566"/>
    <lineage>
        <taxon>Bacteria</taxon>
        <taxon>Bacillati</taxon>
        <taxon>Bacillota</taxon>
        <taxon>Clostridia</taxon>
        <taxon>Lachnospirales</taxon>
        <taxon>Lachnospiraceae</taxon>
        <taxon>Acetatifactor</taxon>
    </lineage>
</organism>
<protein>
    <submittedName>
        <fullName evidence="5">DNA-binding transcriptional dual regulator Crp</fullName>
    </submittedName>
</protein>